<comment type="similarity">
    <text evidence="1">Belongs to the MoeA family.</text>
</comment>
<feature type="non-terminal residue" evidence="3">
    <location>
        <position position="237"/>
    </location>
</feature>
<dbReference type="GO" id="GO:0005829">
    <property type="term" value="C:cytosol"/>
    <property type="evidence" value="ECO:0007669"/>
    <property type="project" value="TreeGrafter"/>
</dbReference>
<evidence type="ECO:0000313" key="3">
    <source>
        <dbReference type="EMBL" id="HHE55698.1"/>
    </source>
</evidence>
<name>A0A7V5H737_CALAY</name>
<evidence type="ECO:0000259" key="2">
    <source>
        <dbReference type="SMART" id="SM00852"/>
    </source>
</evidence>
<keyword evidence="1" id="KW-0808">Transferase</keyword>
<dbReference type="UniPathway" id="UPA00344"/>
<dbReference type="PANTHER" id="PTHR10192">
    <property type="entry name" value="MOLYBDOPTERIN BIOSYNTHESIS PROTEIN"/>
    <property type="match status" value="1"/>
</dbReference>
<keyword evidence="1" id="KW-0479">Metal-binding</keyword>
<dbReference type="InterPro" id="IPR001453">
    <property type="entry name" value="MoaB/Mog_dom"/>
</dbReference>
<dbReference type="SMART" id="SM00852">
    <property type="entry name" value="MoCF_biosynth"/>
    <property type="match status" value="1"/>
</dbReference>
<dbReference type="CDD" id="cd00887">
    <property type="entry name" value="MoeA"/>
    <property type="match status" value="1"/>
</dbReference>
<dbReference type="SUPFAM" id="SSF53218">
    <property type="entry name" value="Molybdenum cofactor biosynthesis proteins"/>
    <property type="match status" value="1"/>
</dbReference>
<protein>
    <recommendedName>
        <fullName evidence="1">Molybdopterin molybdenumtransferase</fullName>
        <ecNumber evidence="1">2.10.1.1</ecNumber>
    </recommendedName>
</protein>
<dbReference type="EMBL" id="DRTD01000594">
    <property type="protein sequence ID" value="HHE55698.1"/>
    <property type="molecule type" value="Genomic_DNA"/>
</dbReference>
<dbReference type="AlphaFoldDB" id="A0A7V5H737"/>
<dbReference type="EC" id="2.10.1.1" evidence="1"/>
<evidence type="ECO:0000256" key="1">
    <source>
        <dbReference type="RuleBase" id="RU365090"/>
    </source>
</evidence>
<dbReference type="InterPro" id="IPR038987">
    <property type="entry name" value="MoeA-like"/>
</dbReference>
<keyword evidence="1" id="KW-0500">Molybdenum</keyword>
<dbReference type="GO" id="GO:0046872">
    <property type="term" value="F:metal ion binding"/>
    <property type="evidence" value="ECO:0007669"/>
    <property type="project" value="UniProtKB-UniRule"/>
</dbReference>
<dbReference type="InterPro" id="IPR036688">
    <property type="entry name" value="MoeA_C_domain_IV_sf"/>
</dbReference>
<sequence length="237" mass="26558">MLLAKEAALFPEQPALLASKGITQVKVFARPRVTLMTTGTEVRPFRETVQDFEIRDSHQVVLKEAVKLFGAQLIAARHLPYDFDQTVAALDKAAEASDVVLLAGGVSVGPHDHVKKAATTNGFLEIFWKISQQPCTPFFFARKEDVLLFGLPGNPVSAYMGFVHYLFPALRYLQGFSFDWPMVEAVSAESFEIMKKRAQLMRVRLKREAEKLWFEPLPKQDSHMISSISQAAGYLVV</sequence>
<dbReference type="Proteomes" id="UP000886111">
    <property type="component" value="Unassembled WGS sequence"/>
</dbReference>
<gene>
    <name evidence="3" type="ORF">ENL21_07940</name>
</gene>
<dbReference type="Pfam" id="PF03454">
    <property type="entry name" value="MoeA_C"/>
    <property type="match status" value="1"/>
</dbReference>
<dbReference type="GO" id="GO:0006777">
    <property type="term" value="P:Mo-molybdopterin cofactor biosynthetic process"/>
    <property type="evidence" value="ECO:0007669"/>
    <property type="project" value="UniProtKB-UniRule"/>
</dbReference>
<organism evidence="3">
    <name type="scientific">Caldithrix abyssi</name>
    <dbReference type="NCBI Taxonomy" id="187145"/>
    <lineage>
        <taxon>Bacteria</taxon>
        <taxon>Pseudomonadati</taxon>
        <taxon>Calditrichota</taxon>
        <taxon>Calditrichia</taxon>
        <taxon>Calditrichales</taxon>
        <taxon>Calditrichaceae</taxon>
        <taxon>Caldithrix</taxon>
    </lineage>
</organism>
<dbReference type="PANTHER" id="PTHR10192:SF5">
    <property type="entry name" value="GEPHYRIN"/>
    <property type="match status" value="1"/>
</dbReference>
<feature type="domain" description="MoaB/Mog" evidence="2">
    <location>
        <begin position="34"/>
        <end position="172"/>
    </location>
</feature>
<comment type="catalytic activity">
    <reaction evidence="1">
        <text>adenylyl-molybdopterin + molybdate = Mo-molybdopterin + AMP + H(+)</text>
        <dbReference type="Rhea" id="RHEA:35047"/>
        <dbReference type="ChEBI" id="CHEBI:15378"/>
        <dbReference type="ChEBI" id="CHEBI:36264"/>
        <dbReference type="ChEBI" id="CHEBI:62727"/>
        <dbReference type="ChEBI" id="CHEBI:71302"/>
        <dbReference type="ChEBI" id="CHEBI:456215"/>
    </reaction>
</comment>
<dbReference type="SUPFAM" id="SSF63867">
    <property type="entry name" value="MoeA C-terminal domain-like"/>
    <property type="match status" value="1"/>
</dbReference>
<reference evidence="3" key="1">
    <citation type="journal article" date="2020" name="mSystems">
        <title>Genome- and Community-Level Interaction Insights into Carbon Utilization and Element Cycling Functions of Hydrothermarchaeota in Hydrothermal Sediment.</title>
        <authorList>
            <person name="Zhou Z."/>
            <person name="Liu Y."/>
            <person name="Xu W."/>
            <person name="Pan J."/>
            <person name="Luo Z.H."/>
            <person name="Li M."/>
        </authorList>
    </citation>
    <scope>NUCLEOTIDE SEQUENCE [LARGE SCALE GENOMIC DNA]</scope>
    <source>
        <strain evidence="3">HyVt-76</strain>
    </source>
</reference>
<comment type="cofactor">
    <cofactor evidence="1">
        <name>Mg(2+)</name>
        <dbReference type="ChEBI" id="CHEBI:18420"/>
    </cofactor>
</comment>
<accession>A0A7V5H737</accession>
<dbReference type="Gene3D" id="3.40.980.10">
    <property type="entry name" value="MoaB/Mog-like domain"/>
    <property type="match status" value="1"/>
</dbReference>
<dbReference type="GO" id="GO:0061599">
    <property type="term" value="F:molybdopterin molybdotransferase activity"/>
    <property type="evidence" value="ECO:0007669"/>
    <property type="project" value="UniProtKB-UniRule"/>
</dbReference>
<dbReference type="Gene3D" id="3.90.105.10">
    <property type="entry name" value="Molybdopterin biosynthesis moea protein, domain 2"/>
    <property type="match status" value="1"/>
</dbReference>
<comment type="pathway">
    <text evidence="1">Cofactor biosynthesis; molybdopterin biosynthesis.</text>
</comment>
<proteinExistence type="inferred from homology"/>
<dbReference type="Pfam" id="PF00994">
    <property type="entry name" value="MoCF_biosynth"/>
    <property type="match status" value="1"/>
</dbReference>
<dbReference type="InterPro" id="IPR005111">
    <property type="entry name" value="MoeA_C_domain_IV"/>
</dbReference>
<dbReference type="Gene3D" id="2.40.340.10">
    <property type="entry name" value="MoeA, C-terminal, domain IV"/>
    <property type="match status" value="1"/>
</dbReference>
<comment type="function">
    <text evidence="1">Catalyzes the insertion of molybdate into adenylated molybdopterin with the concomitant release of AMP.</text>
</comment>
<keyword evidence="1" id="KW-0460">Magnesium</keyword>
<dbReference type="InterPro" id="IPR036425">
    <property type="entry name" value="MoaB/Mog-like_dom_sf"/>
</dbReference>
<comment type="caution">
    <text evidence="3">The sequence shown here is derived from an EMBL/GenBank/DDBJ whole genome shotgun (WGS) entry which is preliminary data.</text>
</comment>
<keyword evidence="1" id="KW-0501">Molybdenum cofactor biosynthesis</keyword>